<gene>
    <name evidence="1" type="ORF">P154DRAFT_528145</name>
</gene>
<accession>A0A6A5W5L8</accession>
<reference evidence="1" key="1">
    <citation type="journal article" date="2020" name="Stud. Mycol.">
        <title>101 Dothideomycetes genomes: a test case for predicting lifestyles and emergence of pathogens.</title>
        <authorList>
            <person name="Haridas S."/>
            <person name="Albert R."/>
            <person name="Binder M."/>
            <person name="Bloem J."/>
            <person name="Labutti K."/>
            <person name="Salamov A."/>
            <person name="Andreopoulos B."/>
            <person name="Baker S."/>
            <person name="Barry K."/>
            <person name="Bills G."/>
            <person name="Bluhm B."/>
            <person name="Cannon C."/>
            <person name="Castanera R."/>
            <person name="Culley D."/>
            <person name="Daum C."/>
            <person name="Ezra D."/>
            <person name="Gonzalez J."/>
            <person name="Henrissat B."/>
            <person name="Kuo A."/>
            <person name="Liang C."/>
            <person name="Lipzen A."/>
            <person name="Lutzoni F."/>
            <person name="Magnuson J."/>
            <person name="Mondo S."/>
            <person name="Nolan M."/>
            <person name="Ohm R."/>
            <person name="Pangilinan J."/>
            <person name="Park H.-J."/>
            <person name="Ramirez L."/>
            <person name="Alfaro M."/>
            <person name="Sun H."/>
            <person name="Tritt A."/>
            <person name="Yoshinaga Y."/>
            <person name="Zwiers L.-H."/>
            <person name="Turgeon B."/>
            <person name="Goodwin S."/>
            <person name="Spatafora J."/>
            <person name="Crous P."/>
            <person name="Grigoriev I."/>
        </authorList>
    </citation>
    <scope>NUCLEOTIDE SEQUENCE</scope>
    <source>
        <strain evidence="1">CBS 123094</strain>
    </source>
</reference>
<dbReference type="OrthoDB" id="10403793at2759"/>
<name>A0A6A5W5L8_9PLEO</name>
<sequence>MAKNLRAKLPAEDILFINDVNKASTTKFLEENPHGVRVADTVREIAEKAVSACLIPLLLFHDDLLFSFNQ</sequence>
<organism evidence="1 2">
    <name type="scientific">Amniculicola lignicola CBS 123094</name>
    <dbReference type="NCBI Taxonomy" id="1392246"/>
    <lineage>
        <taxon>Eukaryota</taxon>
        <taxon>Fungi</taxon>
        <taxon>Dikarya</taxon>
        <taxon>Ascomycota</taxon>
        <taxon>Pezizomycotina</taxon>
        <taxon>Dothideomycetes</taxon>
        <taxon>Pleosporomycetidae</taxon>
        <taxon>Pleosporales</taxon>
        <taxon>Amniculicolaceae</taxon>
        <taxon>Amniculicola</taxon>
    </lineage>
</organism>
<proteinExistence type="predicted"/>
<evidence type="ECO:0000313" key="1">
    <source>
        <dbReference type="EMBL" id="KAF1992926.1"/>
    </source>
</evidence>
<evidence type="ECO:0000313" key="2">
    <source>
        <dbReference type="Proteomes" id="UP000799779"/>
    </source>
</evidence>
<dbReference type="AlphaFoldDB" id="A0A6A5W5L8"/>
<keyword evidence="2" id="KW-1185">Reference proteome</keyword>
<dbReference type="Proteomes" id="UP000799779">
    <property type="component" value="Unassembled WGS sequence"/>
</dbReference>
<protein>
    <submittedName>
        <fullName evidence="1">Uncharacterized protein</fullName>
    </submittedName>
</protein>
<dbReference type="EMBL" id="ML977751">
    <property type="protein sequence ID" value="KAF1992926.1"/>
    <property type="molecule type" value="Genomic_DNA"/>
</dbReference>